<protein>
    <recommendedName>
        <fullName evidence="3">DUF1223 domain-containing protein</fullName>
    </recommendedName>
</protein>
<dbReference type="InterPro" id="IPR011767">
    <property type="entry name" value="GLR_AS"/>
</dbReference>
<dbReference type="Pfam" id="PF06764">
    <property type="entry name" value="DUF1223"/>
    <property type="match status" value="1"/>
</dbReference>
<dbReference type="EMBL" id="FOAG01000003">
    <property type="protein sequence ID" value="SEL09859.1"/>
    <property type="molecule type" value="Genomic_DNA"/>
</dbReference>
<accession>A0A1H7MFL7</accession>
<evidence type="ECO:0000313" key="1">
    <source>
        <dbReference type="EMBL" id="SEL09859.1"/>
    </source>
</evidence>
<dbReference type="InterPro" id="IPR010634">
    <property type="entry name" value="DUF1223"/>
</dbReference>
<evidence type="ECO:0008006" key="3">
    <source>
        <dbReference type="Google" id="ProtNLM"/>
    </source>
</evidence>
<reference evidence="1 2" key="1">
    <citation type="submission" date="2016-10" db="EMBL/GenBank/DDBJ databases">
        <authorList>
            <person name="de Groot N.N."/>
        </authorList>
    </citation>
    <scope>NUCLEOTIDE SEQUENCE [LARGE SCALE GENOMIC DNA]</scope>
    <source>
        <strain evidence="1 2">DSM 100674</strain>
    </source>
</reference>
<dbReference type="Proteomes" id="UP000199582">
    <property type="component" value="Unassembled WGS sequence"/>
</dbReference>
<dbReference type="SUPFAM" id="SSF52833">
    <property type="entry name" value="Thioredoxin-like"/>
    <property type="match status" value="1"/>
</dbReference>
<organism evidence="1 2">
    <name type="scientific">Roseovarius azorensis</name>
    <dbReference type="NCBI Taxonomy" id="1287727"/>
    <lineage>
        <taxon>Bacteria</taxon>
        <taxon>Pseudomonadati</taxon>
        <taxon>Pseudomonadota</taxon>
        <taxon>Alphaproteobacteria</taxon>
        <taxon>Rhodobacterales</taxon>
        <taxon>Roseobacteraceae</taxon>
        <taxon>Roseovarius</taxon>
    </lineage>
</organism>
<proteinExistence type="predicted"/>
<gene>
    <name evidence="1" type="ORF">SAMN05443999_103298</name>
</gene>
<dbReference type="AlphaFoldDB" id="A0A1H7MFL7"/>
<name>A0A1H7MFL7_9RHOB</name>
<dbReference type="InterPro" id="IPR036249">
    <property type="entry name" value="Thioredoxin-like_sf"/>
</dbReference>
<keyword evidence="2" id="KW-1185">Reference proteome</keyword>
<sequence>MILSPGGGVLAGDRSVVVELFTSQGCPYCPPADALLEQLALRDDVVALALHVDYWDYIGWKDTFGSPEHSARQRGYASAGDRKMVYTPQMIVNGRDHVVGTRLTDVTDLIDRQLATMREDIAVEVTRNEGLVHIRAEVETPRDMPLMVQLLRYIPSETVEIEHGENAGRTVTYTNIVTELEQLAEWDSHTPLDLEVAINGSDPVVVLLQYPDFGTIEAVAHLR</sequence>
<evidence type="ECO:0000313" key="2">
    <source>
        <dbReference type="Proteomes" id="UP000199582"/>
    </source>
</evidence>
<dbReference type="PANTHER" id="PTHR36057">
    <property type="match status" value="1"/>
</dbReference>
<dbReference type="STRING" id="1287727.SAMN05443999_103298"/>
<dbReference type="PROSITE" id="PS00195">
    <property type="entry name" value="GLUTAREDOXIN_1"/>
    <property type="match status" value="1"/>
</dbReference>
<dbReference type="PANTHER" id="PTHR36057:SF1">
    <property type="entry name" value="LIPOPROTEIN LIPID ATTACHMENT SITE-LIKE PROTEIN, PUTATIVE (DUF1223)-RELATED"/>
    <property type="match status" value="1"/>
</dbReference>